<dbReference type="EMBL" id="BOOI01000093">
    <property type="protein sequence ID" value="GIH88904.1"/>
    <property type="molecule type" value="Genomic_DNA"/>
</dbReference>
<comment type="caution">
    <text evidence="1">The sequence shown here is derived from an EMBL/GenBank/DDBJ whole genome shotgun (WGS) entry which is preliminary data.</text>
</comment>
<reference evidence="1" key="1">
    <citation type="submission" date="2021-01" db="EMBL/GenBank/DDBJ databases">
        <title>Whole genome shotgun sequence of Planobispora rosea NBRC 15558.</title>
        <authorList>
            <person name="Komaki H."/>
            <person name="Tamura T."/>
        </authorList>
    </citation>
    <scope>NUCLEOTIDE SEQUENCE</scope>
    <source>
        <strain evidence="1">NBRC 15558</strain>
    </source>
</reference>
<evidence type="ECO:0000313" key="2">
    <source>
        <dbReference type="Proteomes" id="UP000655044"/>
    </source>
</evidence>
<dbReference type="Proteomes" id="UP000655044">
    <property type="component" value="Unassembled WGS sequence"/>
</dbReference>
<name>A0A8J3S8T2_PLARO</name>
<gene>
    <name evidence="1" type="ORF">Pro02_73120</name>
</gene>
<sequence length="65" mass="7184">MPGPRGLPLYGQMPPAPGLEAFYRRDGFTIEPPDGPIDLWRIFGVHANVAPGAGERIFHRWQLSG</sequence>
<accession>A0A8J3S8T2</accession>
<dbReference type="AlphaFoldDB" id="A0A8J3S8T2"/>
<organism evidence="1 2">
    <name type="scientific">Planobispora rosea</name>
    <dbReference type="NCBI Taxonomy" id="35762"/>
    <lineage>
        <taxon>Bacteria</taxon>
        <taxon>Bacillati</taxon>
        <taxon>Actinomycetota</taxon>
        <taxon>Actinomycetes</taxon>
        <taxon>Streptosporangiales</taxon>
        <taxon>Streptosporangiaceae</taxon>
        <taxon>Planobispora</taxon>
    </lineage>
</organism>
<proteinExistence type="predicted"/>
<dbReference type="RefSeq" id="WP_189243948.1">
    <property type="nucleotide sequence ID" value="NZ_BMQP01000060.1"/>
</dbReference>
<evidence type="ECO:0000313" key="1">
    <source>
        <dbReference type="EMBL" id="GIH88904.1"/>
    </source>
</evidence>
<protein>
    <submittedName>
        <fullName evidence="1">Uncharacterized protein</fullName>
    </submittedName>
</protein>
<keyword evidence="2" id="KW-1185">Reference proteome</keyword>